<evidence type="ECO:0000313" key="3">
    <source>
        <dbReference type="Proteomes" id="UP000651057"/>
    </source>
</evidence>
<proteinExistence type="predicted"/>
<dbReference type="AlphaFoldDB" id="A0A936ZW04"/>
<keyword evidence="3" id="KW-1185">Reference proteome</keyword>
<sequence length="73" mass="8523">MVNDRQPSNHSKSFRIMSKKEKTSRKRRFADFQNKYRRSSNFGYGSKRDQFAIAGNGELFASDDLEEGEENIN</sequence>
<protein>
    <submittedName>
        <fullName evidence="2">Uncharacterized protein</fullName>
    </submittedName>
</protein>
<evidence type="ECO:0000256" key="1">
    <source>
        <dbReference type="SAM" id="MobiDB-lite"/>
    </source>
</evidence>
<evidence type="ECO:0000313" key="2">
    <source>
        <dbReference type="EMBL" id="MBL0682958.1"/>
    </source>
</evidence>
<organism evidence="2 3">
    <name type="scientific">Aquimarina mytili</name>
    <dbReference type="NCBI Taxonomy" id="874423"/>
    <lineage>
        <taxon>Bacteria</taxon>
        <taxon>Pseudomonadati</taxon>
        <taxon>Bacteroidota</taxon>
        <taxon>Flavobacteriia</taxon>
        <taxon>Flavobacteriales</taxon>
        <taxon>Flavobacteriaceae</taxon>
        <taxon>Aquimarina</taxon>
    </lineage>
</organism>
<gene>
    <name evidence="2" type="ORF">JJQ60_05495</name>
</gene>
<dbReference type="Proteomes" id="UP000651057">
    <property type="component" value="Unassembled WGS sequence"/>
</dbReference>
<accession>A0A936ZW04</accession>
<feature type="compositionally biased region" description="Polar residues" evidence="1">
    <location>
        <begin position="1"/>
        <end position="11"/>
    </location>
</feature>
<reference evidence="2" key="1">
    <citation type="submission" date="2021-01" db="EMBL/GenBank/DDBJ databases">
        <authorList>
            <person name="Zhong Y.L."/>
        </authorList>
    </citation>
    <scope>NUCLEOTIDE SEQUENCE</scope>
    <source>
        <strain evidence="2">KCTC 23302</strain>
    </source>
</reference>
<comment type="caution">
    <text evidence="2">The sequence shown here is derived from an EMBL/GenBank/DDBJ whole genome shotgun (WGS) entry which is preliminary data.</text>
</comment>
<feature type="region of interest" description="Disordered" evidence="1">
    <location>
        <begin position="1"/>
        <end position="28"/>
    </location>
</feature>
<dbReference type="RefSeq" id="WP_201917511.1">
    <property type="nucleotide sequence ID" value="NZ_BAABAX010000023.1"/>
</dbReference>
<name>A0A936ZW04_9FLAO</name>
<dbReference type="EMBL" id="JAERQJ010000002">
    <property type="protein sequence ID" value="MBL0682958.1"/>
    <property type="molecule type" value="Genomic_DNA"/>
</dbReference>